<dbReference type="Proteomes" id="UP000492821">
    <property type="component" value="Unassembled WGS sequence"/>
</dbReference>
<reference evidence="3" key="2">
    <citation type="submission" date="2020-10" db="UniProtKB">
        <authorList>
            <consortium name="WormBaseParasite"/>
        </authorList>
    </citation>
    <scope>IDENTIFICATION</scope>
</reference>
<feature type="signal peptide" evidence="1">
    <location>
        <begin position="1"/>
        <end position="22"/>
    </location>
</feature>
<keyword evidence="1" id="KW-0732">Signal</keyword>
<evidence type="ECO:0000256" key="1">
    <source>
        <dbReference type="SAM" id="SignalP"/>
    </source>
</evidence>
<organism evidence="2 3">
    <name type="scientific">Panagrellus redivivus</name>
    <name type="common">Microworm</name>
    <dbReference type="NCBI Taxonomy" id="6233"/>
    <lineage>
        <taxon>Eukaryota</taxon>
        <taxon>Metazoa</taxon>
        <taxon>Ecdysozoa</taxon>
        <taxon>Nematoda</taxon>
        <taxon>Chromadorea</taxon>
        <taxon>Rhabditida</taxon>
        <taxon>Tylenchina</taxon>
        <taxon>Panagrolaimomorpha</taxon>
        <taxon>Panagrolaimoidea</taxon>
        <taxon>Panagrolaimidae</taxon>
        <taxon>Panagrellus</taxon>
    </lineage>
</organism>
<evidence type="ECO:0000313" key="3">
    <source>
        <dbReference type="WBParaSite" id="Pan_g20950.t1"/>
    </source>
</evidence>
<feature type="chain" id="PRO_5028986689" evidence="1">
    <location>
        <begin position="23"/>
        <end position="139"/>
    </location>
</feature>
<proteinExistence type="predicted"/>
<keyword evidence="2" id="KW-1185">Reference proteome</keyword>
<sequence>MHRVFLIVTLATLALVLSAVSGETVAAYKIGYWTRVRGYLMCRGGYVETWASLKTSKHSNDLVNVATYFGQFDMTSYAHNPGFFVSIRADCGCGGEYFELPLVPSGYQYRDYSMLAENNPYEYRVIDLANCSARRNPHI</sequence>
<name>A0A7E4VHP9_PANRE</name>
<dbReference type="WBParaSite" id="Pan_g20950.t1">
    <property type="protein sequence ID" value="Pan_g20950.t1"/>
    <property type="gene ID" value="Pan_g20950"/>
</dbReference>
<dbReference type="AlphaFoldDB" id="A0A7E4VHP9"/>
<accession>A0A7E4VHP9</accession>
<protein>
    <submittedName>
        <fullName evidence="3">Transthyretin-like family protein</fullName>
    </submittedName>
</protein>
<reference evidence="2" key="1">
    <citation type="journal article" date="2013" name="Genetics">
        <title>The draft genome and transcriptome of Panagrellus redivivus are shaped by the harsh demands of a free-living lifestyle.</title>
        <authorList>
            <person name="Srinivasan J."/>
            <person name="Dillman A.R."/>
            <person name="Macchietto M.G."/>
            <person name="Heikkinen L."/>
            <person name="Lakso M."/>
            <person name="Fracchia K.M."/>
            <person name="Antoshechkin I."/>
            <person name="Mortazavi A."/>
            <person name="Wong G."/>
            <person name="Sternberg P.W."/>
        </authorList>
    </citation>
    <scope>NUCLEOTIDE SEQUENCE [LARGE SCALE GENOMIC DNA]</scope>
    <source>
        <strain evidence="2">MT8872</strain>
    </source>
</reference>
<evidence type="ECO:0000313" key="2">
    <source>
        <dbReference type="Proteomes" id="UP000492821"/>
    </source>
</evidence>